<dbReference type="GO" id="GO:0005524">
    <property type="term" value="F:ATP binding"/>
    <property type="evidence" value="ECO:0007669"/>
    <property type="project" value="UniProtKB-UniRule"/>
</dbReference>
<comment type="catalytic activity">
    <reaction evidence="7 8">
        <text>CMP + ATP = CDP + ADP</text>
        <dbReference type="Rhea" id="RHEA:11600"/>
        <dbReference type="ChEBI" id="CHEBI:30616"/>
        <dbReference type="ChEBI" id="CHEBI:58069"/>
        <dbReference type="ChEBI" id="CHEBI:60377"/>
        <dbReference type="ChEBI" id="CHEBI:456216"/>
        <dbReference type="EC" id="2.7.4.25"/>
    </reaction>
</comment>
<sequence length="269" mass="28471">MTPTDSDLPDGATLPDVPATSEGVAAFKDDLYARFRDSSLYGETSFAPVVVAVDGPAGSGKSSVSRAAARALGFAYQDTGAAYRAFALHAADSGVDLTDPVAVIGTLGTFEYEIGTDPDDHYVRVGGRDVTDEIRTPRVTASVANVSKIPEVRAYLVDLFRQVIASTRRPGIVTEGRDITTVVAPEAPARILLTASEEARMARRSAEVTGQSAEETARQLAHRDQQDSKVVDFMTAADGVTTLDSTDLDFDQTVSAVVELVRQAASQKG</sequence>
<dbReference type="NCBIfam" id="TIGR00017">
    <property type="entry name" value="cmk"/>
    <property type="match status" value="1"/>
</dbReference>
<feature type="binding site" evidence="8">
    <location>
        <begin position="55"/>
        <end position="63"/>
    </location>
    <ligand>
        <name>ATP</name>
        <dbReference type="ChEBI" id="CHEBI:30616"/>
    </ligand>
</feature>
<dbReference type="SUPFAM" id="SSF52540">
    <property type="entry name" value="P-loop containing nucleoside triphosphate hydrolases"/>
    <property type="match status" value="1"/>
</dbReference>
<dbReference type="CDD" id="cd02020">
    <property type="entry name" value="CMPK"/>
    <property type="match status" value="1"/>
</dbReference>
<dbReference type="GO" id="GO:0006220">
    <property type="term" value="P:pyrimidine nucleotide metabolic process"/>
    <property type="evidence" value="ECO:0007669"/>
    <property type="project" value="UniProtKB-UniRule"/>
</dbReference>
<dbReference type="InterPro" id="IPR011994">
    <property type="entry name" value="Cytidylate_kinase_dom"/>
</dbReference>
<dbReference type="EMBL" id="RBKS01000001">
    <property type="protein sequence ID" value="RKR74439.1"/>
    <property type="molecule type" value="Genomic_DNA"/>
</dbReference>
<comment type="similarity">
    <text evidence="1 8">Belongs to the cytidylate kinase family. Type 1 subfamily.</text>
</comment>
<evidence type="ECO:0000313" key="11">
    <source>
        <dbReference type="Proteomes" id="UP000280008"/>
    </source>
</evidence>
<dbReference type="GO" id="GO:0036430">
    <property type="term" value="F:CMP kinase activity"/>
    <property type="evidence" value="ECO:0007669"/>
    <property type="project" value="RHEA"/>
</dbReference>
<evidence type="ECO:0000256" key="2">
    <source>
        <dbReference type="ARBA" id="ARBA00022679"/>
    </source>
</evidence>
<gene>
    <name evidence="8" type="primary">cmk</name>
    <name evidence="10" type="ORF">C8E83_1552</name>
</gene>
<evidence type="ECO:0000256" key="8">
    <source>
        <dbReference type="HAMAP-Rule" id="MF_00238"/>
    </source>
</evidence>
<keyword evidence="3 8" id="KW-0547">Nucleotide-binding</keyword>
<dbReference type="AlphaFoldDB" id="A0A495IFA0"/>
<evidence type="ECO:0000256" key="1">
    <source>
        <dbReference type="ARBA" id="ARBA00009427"/>
    </source>
</evidence>
<organism evidence="10 11">
    <name type="scientific">Frondihabitans australicus</name>
    <dbReference type="NCBI Taxonomy" id="386892"/>
    <lineage>
        <taxon>Bacteria</taxon>
        <taxon>Bacillati</taxon>
        <taxon>Actinomycetota</taxon>
        <taxon>Actinomycetes</taxon>
        <taxon>Micrococcales</taxon>
        <taxon>Microbacteriaceae</taxon>
        <taxon>Frondihabitans</taxon>
    </lineage>
</organism>
<dbReference type="GO" id="GO:0036431">
    <property type="term" value="F:dCMP kinase activity"/>
    <property type="evidence" value="ECO:0007669"/>
    <property type="project" value="InterPro"/>
</dbReference>
<dbReference type="GO" id="GO:0005737">
    <property type="term" value="C:cytoplasm"/>
    <property type="evidence" value="ECO:0007669"/>
    <property type="project" value="UniProtKB-SubCell"/>
</dbReference>
<dbReference type="InterPro" id="IPR003136">
    <property type="entry name" value="Cytidylate_kin"/>
</dbReference>
<comment type="catalytic activity">
    <reaction evidence="6 8">
        <text>dCMP + ATP = dCDP + ADP</text>
        <dbReference type="Rhea" id="RHEA:25094"/>
        <dbReference type="ChEBI" id="CHEBI:30616"/>
        <dbReference type="ChEBI" id="CHEBI:57566"/>
        <dbReference type="ChEBI" id="CHEBI:58593"/>
        <dbReference type="ChEBI" id="CHEBI:456216"/>
        <dbReference type="EC" id="2.7.4.25"/>
    </reaction>
</comment>
<protein>
    <recommendedName>
        <fullName evidence="8">Cytidylate kinase</fullName>
        <shortName evidence="8">CK</shortName>
        <ecNumber evidence="8">2.7.4.25</ecNumber>
    </recommendedName>
    <alternativeName>
        <fullName evidence="8">Cytidine monophosphate kinase</fullName>
        <shortName evidence="8">CMP kinase</shortName>
    </alternativeName>
</protein>
<keyword evidence="4 8" id="KW-0418">Kinase</keyword>
<name>A0A495IFA0_9MICO</name>
<keyword evidence="5 8" id="KW-0067">ATP-binding</keyword>
<comment type="caution">
    <text evidence="10">The sequence shown here is derived from an EMBL/GenBank/DDBJ whole genome shotgun (WGS) entry which is preliminary data.</text>
</comment>
<evidence type="ECO:0000313" key="10">
    <source>
        <dbReference type="EMBL" id="RKR74439.1"/>
    </source>
</evidence>
<accession>A0A495IFA0</accession>
<evidence type="ECO:0000256" key="4">
    <source>
        <dbReference type="ARBA" id="ARBA00022777"/>
    </source>
</evidence>
<evidence type="ECO:0000256" key="3">
    <source>
        <dbReference type="ARBA" id="ARBA00022741"/>
    </source>
</evidence>
<comment type="subcellular location">
    <subcellularLocation>
        <location evidence="8">Cytoplasm</location>
    </subcellularLocation>
</comment>
<keyword evidence="2 8" id="KW-0808">Transferase</keyword>
<reference evidence="10 11" key="1">
    <citation type="submission" date="2018-10" db="EMBL/GenBank/DDBJ databases">
        <title>Sequencing the genomes of 1000 actinobacteria strains.</title>
        <authorList>
            <person name="Klenk H.-P."/>
        </authorList>
    </citation>
    <scope>NUCLEOTIDE SEQUENCE [LARGE SCALE GENOMIC DNA]</scope>
    <source>
        <strain evidence="10 11">DSM 17894</strain>
    </source>
</reference>
<evidence type="ECO:0000256" key="7">
    <source>
        <dbReference type="ARBA" id="ARBA00048478"/>
    </source>
</evidence>
<feature type="domain" description="Cytidylate kinase" evidence="9">
    <location>
        <begin position="51"/>
        <end position="262"/>
    </location>
</feature>
<dbReference type="Pfam" id="PF02224">
    <property type="entry name" value="Cytidylate_kin"/>
    <property type="match status" value="1"/>
</dbReference>
<dbReference type="Proteomes" id="UP000280008">
    <property type="component" value="Unassembled WGS sequence"/>
</dbReference>
<dbReference type="RefSeq" id="WP_121369185.1">
    <property type="nucleotide sequence ID" value="NZ_RBKS01000001.1"/>
</dbReference>
<dbReference type="HAMAP" id="MF_00238">
    <property type="entry name" value="Cytidyl_kinase_type1"/>
    <property type="match status" value="1"/>
</dbReference>
<evidence type="ECO:0000259" key="9">
    <source>
        <dbReference type="Pfam" id="PF02224"/>
    </source>
</evidence>
<dbReference type="Gene3D" id="3.40.50.300">
    <property type="entry name" value="P-loop containing nucleotide triphosphate hydrolases"/>
    <property type="match status" value="1"/>
</dbReference>
<dbReference type="EC" id="2.7.4.25" evidence="8"/>
<evidence type="ECO:0000256" key="6">
    <source>
        <dbReference type="ARBA" id="ARBA00047615"/>
    </source>
</evidence>
<keyword evidence="8" id="KW-0963">Cytoplasm</keyword>
<evidence type="ECO:0000256" key="5">
    <source>
        <dbReference type="ARBA" id="ARBA00022840"/>
    </source>
</evidence>
<keyword evidence="11" id="KW-1185">Reference proteome</keyword>
<dbReference type="OrthoDB" id="9807434at2"/>
<dbReference type="InterPro" id="IPR027417">
    <property type="entry name" value="P-loop_NTPase"/>
</dbReference>
<proteinExistence type="inferred from homology"/>